<sequence>MTADTDNDLALRWKSGAVEAYNELVRRHLDPVHRFVRSRCGNDQDAADICQEVFLEVCLKIANFEPTHPFTAWLYTIARRKTVDRFRRHKPAEEFHADIHSGTDTSHPSTIIEERESAREAWEKVFKLLPENQATALWLRVQGHQSIEQISATMDQSEANVKVLLFRARQRLAKEWRPTVTITP</sequence>
<feature type="domain" description="RNA polymerase sigma factor 70 region 4 type 2" evidence="7">
    <location>
        <begin position="124"/>
        <end position="172"/>
    </location>
</feature>
<evidence type="ECO:0000259" key="7">
    <source>
        <dbReference type="Pfam" id="PF08281"/>
    </source>
</evidence>
<dbReference type="NCBIfam" id="TIGR02937">
    <property type="entry name" value="sigma70-ECF"/>
    <property type="match status" value="1"/>
</dbReference>
<reference evidence="8 9" key="1">
    <citation type="submission" date="2022-10" db="EMBL/GenBank/DDBJ databases">
        <title>Luteolibacter flavescens strain MCCC 1K03193, whole genome shotgun sequencing project.</title>
        <authorList>
            <person name="Zhao G."/>
            <person name="Shen L."/>
        </authorList>
    </citation>
    <scope>NUCLEOTIDE SEQUENCE [LARGE SCALE GENOMIC DNA]</scope>
    <source>
        <strain evidence="8 9">MCCC 1K03193</strain>
    </source>
</reference>
<evidence type="ECO:0000256" key="4">
    <source>
        <dbReference type="ARBA" id="ARBA00023125"/>
    </source>
</evidence>
<proteinExistence type="inferred from homology"/>
<evidence type="ECO:0000259" key="6">
    <source>
        <dbReference type="Pfam" id="PF04542"/>
    </source>
</evidence>
<keyword evidence="2" id="KW-0805">Transcription regulation</keyword>
<protein>
    <submittedName>
        <fullName evidence="8">Sigma-70 family RNA polymerase sigma factor</fullName>
    </submittedName>
</protein>
<dbReference type="InterPro" id="IPR013249">
    <property type="entry name" value="RNA_pol_sigma70_r4_t2"/>
</dbReference>
<dbReference type="Proteomes" id="UP001207930">
    <property type="component" value="Unassembled WGS sequence"/>
</dbReference>
<dbReference type="EMBL" id="JAPDDS010000011">
    <property type="protein sequence ID" value="MCW1886601.1"/>
    <property type="molecule type" value="Genomic_DNA"/>
</dbReference>
<dbReference type="RefSeq" id="WP_264502557.1">
    <property type="nucleotide sequence ID" value="NZ_JAPDDS010000011.1"/>
</dbReference>
<dbReference type="Gene3D" id="1.10.10.10">
    <property type="entry name" value="Winged helix-like DNA-binding domain superfamily/Winged helix DNA-binding domain"/>
    <property type="match status" value="1"/>
</dbReference>
<accession>A0ABT3FSN9</accession>
<dbReference type="Pfam" id="PF04542">
    <property type="entry name" value="Sigma70_r2"/>
    <property type="match status" value="1"/>
</dbReference>
<comment type="similarity">
    <text evidence="1">Belongs to the sigma-70 factor family. ECF subfamily.</text>
</comment>
<dbReference type="Pfam" id="PF08281">
    <property type="entry name" value="Sigma70_r4_2"/>
    <property type="match status" value="1"/>
</dbReference>
<dbReference type="PANTHER" id="PTHR43133">
    <property type="entry name" value="RNA POLYMERASE ECF-TYPE SIGMA FACTO"/>
    <property type="match status" value="1"/>
</dbReference>
<evidence type="ECO:0000256" key="5">
    <source>
        <dbReference type="ARBA" id="ARBA00023163"/>
    </source>
</evidence>
<dbReference type="PANTHER" id="PTHR43133:SF8">
    <property type="entry name" value="RNA POLYMERASE SIGMA FACTOR HI_1459-RELATED"/>
    <property type="match status" value="1"/>
</dbReference>
<dbReference type="InterPro" id="IPR036388">
    <property type="entry name" value="WH-like_DNA-bd_sf"/>
</dbReference>
<keyword evidence="4" id="KW-0238">DNA-binding</keyword>
<evidence type="ECO:0000256" key="1">
    <source>
        <dbReference type="ARBA" id="ARBA00010641"/>
    </source>
</evidence>
<dbReference type="InterPro" id="IPR014284">
    <property type="entry name" value="RNA_pol_sigma-70_dom"/>
</dbReference>
<comment type="caution">
    <text evidence="8">The sequence shown here is derived from an EMBL/GenBank/DDBJ whole genome shotgun (WGS) entry which is preliminary data.</text>
</comment>
<evidence type="ECO:0000313" key="8">
    <source>
        <dbReference type="EMBL" id="MCW1886601.1"/>
    </source>
</evidence>
<dbReference type="SUPFAM" id="SSF88659">
    <property type="entry name" value="Sigma3 and sigma4 domains of RNA polymerase sigma factors"/>
    <property type="match status" value="1"/>
</dbReference>
<dbReference type="InterPro" id="IPR013325">
    <property type="entry name" value="RNA_pol_sigma_r2"/>
</dbReference>
<name>A0ABT3FSN9_9BACT</name>
<keyword evidence="5" id="KW-0804">Transcription</keyword>
<dbReference type="Gene3D" id="1.10.1740.10">
    <property type="match status" value="1"/>
</dbReference>
<dbReference type="InterPro" id="IPR039425">
    <property type="entry name" value="RNA_pol_sigma-70-like"/>
</dbReference>
<evidence type="ECO:0000256" key="2">
    <source>
        <dbReference type="ARBA" id="ARBA00023015"/>
    </source>
</evidence>
<keyword evidence="3" id="KW-0731">Sigma factor</keyword>
<evidence type="ECO:0000256" key="3">
    <source>
        <dbReference type="ARBA" id="ARBA00023082"/>
    </source>
</evidence>
<feature type="domain" description="RNA polymerase sigma-70 region 2" evidence="6">
    <location>
        <begin position="24"/>
        <end position="90"/>
    </location>
</feature>
<dbReference type="InterPro" id="IPR013324">
    <property type="entry name" value="RNA_pol_sigma_r3/r4-like"/>
</dbReference>
<organism evidence="8 9">
    <name type="scientific">Luteolibacter flavescens</name>
    <dbReference type="NCBI Taxonomy" id="1859460"/>
    <lineage>
        <taxon>Bacteria</taxon>
        <taxon>Pseudomonadati</taxon>
        <taxon>Verrucomicrobiota</taxon>
        <taxon>Verrucomicrobiia</taxon>
        <taxon>Verrucomicrobiales</taxon>
        <taxon>Verrucomicrobiaceae</taxon>
        <taxon>Luteolibacter</taxon>
    </lineage>
</organism>
<dbReference type="InterPro" id="IPR007627">
    <property type="entry name" value="RNA_pol_sigma70_r2"/>
</dbReference>
<keyword evidence="9" id="KW-1185">Reference proteome</keyword>
<gene>
    <name evidence="8" type="ORF">OKA04_17820</name>
</gene>
<dbReference type="SUPFAM" id="SSF88946">
    <property type="entry name" value="Sigma2 domain of RNA polymerase sigma factors"/>
    <property type="match status" value="1"/>
</dbReference>
<evidence type="ECO:0000313" key="9">
    <source>
        <dbReference type="Proteomes" id="UP001207930"/>
    </source>
</evidence>